<dbReference type="RefSeq" id="WP_184025294.1">
    <property type="nucleotide sequence ID" value="NZ_JACHFN010000002.1"/>
</dbReference>
<accession>A0A7W8LP52</accession>
<reference evidence="2 3" key="1">
    <citation type="submission" date="2020-08" db="EMBL/GenBank/DDBJ databases">
        <title>Genomic Encyclopedia of Type Strains, Phase IV (KMG-IV): sequencing the most valuable type-strain genomes for metagenomic binning, comparative biology and taxonomic classification.</title>
        <authorList>
            <person name="Goeker M."/>
        </authorList>
    </citation>
    <scope>NUCLEOTIDE SEQUENCE [LARGE SCALE GENOMIC DNA]</scope>
    <source>
        <strain evidence="2 3">DSM 101791</strain>
    </source>
</reference>
<dbReference type="Proteomes" id="UP000525389">
    <property type="component" value="Unassembled WGS sequence"/>
</dbReference>
<comment type="caution">
    <text evidence="2">The sequence shown here is derived from an EMBL/GenBank/DDBJ whole genome shotgun (WGS) entry which is preliminary data.</text>
</comment>
<gene>
    <name evidence="2" type="ORF">HNQ09_000597</name>
</gene>
<organism evidence="2 3">
    <name type="scientific">Deinococcus budaensis</name>
    <dbReference type="NCBI Taxonomy" id="1665626"/>
    <lineage>
        <taxon>Bacteria</taxon>
        <taxon>Thermotogati</taxon>
        <taxon>Deinococcota</taxon>
        <taxon>Deinococci</taxon>
        <taxon>Deinococcales</taxon>
        <taxon>Deinococcaceae</taxon>
        <taxon>Deinococcus</taxon>
    </lineage>
</organism>
<evidence type="ECO:0000259" key="1">
    <source>
        <dbReference type="Pfam" id="PF18480"/>
    </source>
</evidence>
<keyword evidence="3" id="KW-1185">Reference proteome</keyword>
<dbReference type="AlphaFoldDB" id="A0A7W8LP52"/>
<evidence type="ECO:0000313" key="3">
    <source>
        <dbReference type="Proteomes" id="UP000525389"/>
    </source>
</evidence>
<dbReference type="EMBL" id="JACHFN010000002">
    <property type="protein sequence ID" value="MBB5233180.1"/>
    <property type="molecule type" value="Genomic_DNA"/>
</dbReference>
<feature type="domain" description="DUF5615" evidence="1">
    <location>
        <begin position="1"/>
        <end position="109"/>
    </location>
</feature>
<proteinExistence type="predicted"/>
<protein>
    <submittedName>
        <fullName evidence="2">Putative nuclease of putative toxin-antitoxin system</fullName>
    </submittedName>
</protein>
<dbReference type="InterPro" id="IPR041049">
    <property type="entry name" value="DUF5615"/>
</dbReference>
<evidence type="ECO:0000313" key="2">
    <source>
        <dbReference type="EMBL" id="MBB5233180.1"/>
    </source>
</evidence>
<sequence>MTYWIDAQLPPQLAPWLTQTFGVPAFSAAYLGYRDAPDDVIFHAARAANATVISKDADFLERVLRLGSPPRLLYVTCGNTSTQHLKAIFTATFPAAQQLLETEDVVEIADTR</sequence>
<dbReference type="Pfam" id="PF18480">
    <property type="entry name" value="DUF5615"/>
    <property type="match status" value="1"/>
</dbReference>
<name>A0A7W8LP52_9DEIO</name>